<evidence type="ECO:0000256" key="1">
    <source>
        <dbReference type="SAM" id="SignalP"/>
    </source>
</evidence>
<comment type="caution">
    <text evidence="2">The sequence shown here is derived from an EMBL/GenBank/DDBJ whole genome shotgun (WGS) entry which is preliminary data.</text>
</comment>
<evidence type="ECO:0000313" key="3">
    <source>
        <dbReference type="Proteomes" id="UP000441754"/>
    </source>
</evidence>
<feature type="signal peptide" evidence="1">
    <location>
        <begin position="1"/>
        <end position="23"/>
    </location>
</feature>
<organism evidence="2 3">
    <name type="scientific">Larkinella terrae</name>
    <dbReference type="NCBI Taxonomy" id="2025311"/>
    <lineage>
        <taxon>Bacteria</taxon>
        <taxon>Pseudomonadati</taxon>
        <taxon>Bacteroidota</taxon>
        <taxon>Cytophagia</taxon>
        <taxon>Cytophagales</taxon>
        <taxon>Spirosomataceae</taxon>
        <taxon>Larkinella</taxon>
    </lineage>
</organism>
<sequence length="239" mass="27453">MKSRSAQLVVLFALLNLSGFSQCVVSQDAQKRVITTCQYYAPKNGLLVNRPDRSQALTQVTFLGSEYLTYPIWQDGTLESGDPKKPIPCRIAFNIATNVVKCRFAGDEREYEVLPEGFTINDMRFTSQVSRKVNKTNRVYYMVLYAGKTRLLKQIRSNLSVVKRDAYSMEQPFDGTFIHSKTYFIQRNNEKLRVVNLSRKSVLGVLKDPTNQLDQYLTQRKLDDYQLVNAVAYYDGVQK</sequence>
<dbReference type="EMBL" id="WJXZ01000014">
    <property type="protein sequence ID" value="MRS64963.1"/>
    <property type="molecule type" value="Genomic_DNA"/>
</dbReference>
<keyword evidence="3" id="KW-1185">Reference proteome</keyword>
<feature type="chain" id="PRO_5029477556" evidence="1">
    <location>
        <begin position="24"/>
        <end position="239"/>
    </location>
</feature>
<dbReference type="OrthoDB" id="928068at2"/>
<evidence type="ECO:0000313" key="2">
    <source>
        <dbReference type="EMBL" id="MRS64963.1"/>
    </source>
</evidence>
<reference evidence="2 3" key="1">
    <citation type="journal article" date="2018" name="Antonie Van Leeuwenhoek">
        <title>Larkinella terrae sp. nov., isolated from soil on Jeju Island, South Korea.</title>
        <authorList>
            <person name="Ten L.N."/>
            <person name="Jeon J."/>
            <person name="Park S.J."/>
            <person name="Park S."/>
            <person name="Lee S.Y."/>
            <person name="Kim M.K."/>
            <person name="Jung H.Y."/>
        </authorList>
    </citation>
    <scope>NUCLEOTIDE SEQUENCE [LARGE SCALE GENOMIC DNA]</scope>
    <source>
        <strain evidence="2 3">KCTC 52001</strain>
    </source>
</reference>
<dbReference type="Proteomes" id="UP000441754">
    <property type="component" value="Unassembled WGS sequence"/>
</dbReference>
<keyword evidence="1" id="KW-0732">Signal</keyword>
<proteinExistence type="predicted"/>
<accession>A0A7K0ET15</accession>
<protein>
    <submittedName>
        <fullName evidence="2">Uncharacterized protein</fullName>
    </submittedName>
</protein>
<gene>
    <name evidence="2" type="ORF">GJJ30_26940</name>
</gene>
<dbReference type="RefSeq" id="WP_154178253.1">
    <property type="nucleotide sequence ID" value="NZ_WJXZ01000014.1"/>
</dbReference>
<dbReference type="AlphaFoldDB" id="A0A7K0ET15"/>
<name>A0A7K0ET15_9BACT</name>